<evidence type="ECO:0000313" key="3">
    <source>
        <dbReference type="Ensembl" id="ENSGACP00000064033.1"/>
    </source>
</evidence>
<feature type="compositionally biased region" description="Low complexity" evidence="2">
    <location>
        <begin position="153"/>
        <end position="164"/>
    </location>
</feature>
<dbReference type="Ensembl" id="ENSGACT00000048393.1">
    <property type="protein sequence ID" value="ENSGACP00000064033.1"/>
    <property type="gene ID" value="ENSGACG00000027103.1"/>
</dbReference>
<feature type="compositionally biased region" description="Basic and acidic residues" evidence="2">
    <location>
        <begin position="62"/>
        <end position="97"/>
    </location>
</feature>
<evidence type="ECO:0008006" key="5">
    <source>
        <dbReference type="Google" id="ProtNLM"/>
    </source>
</evidence>
<dbReference type="InterPro" id="IPR049630">
    <property type="entry name" value="DYDC-like_DD"/>
</dbReference>
<dbReference type="PANTHER" id="PTHR23356">
    <property type="entry name" value="DPY30-RELATED"/>
    <property type="match status" value="1"/>
</dbReference>
<reference evidence="3" key="2">
    <citation type="submission" date="2025-08" db="UniProtKB">
        <authorList>
            <consortium name="Ensembl"/>
        </authorList>
    </citation>
    <scope>IDENTIFICATION</scope>
</reference>
<accession>A0AAQ4RN67</accession>
<dbReference type="Gene3D" id="1.20.890.10">
    <property type="entry name" value="cAMP-dependent protein kinase regulatory subunit, dimerization-anchoring domain"/>
    <property type="match status" value="1"/>
</dbReference>
<dbReference type="Pfam" id="PF05186">
    <property type="entry name" value="Dpy-30"/>
    <property type="match status" value="1"/>
</dbReference>
<protein>
    <recommendedName>
        <fullName evidence="5">DPY30 domain containing 2</fullName>
    </recommendedName>
</protein>
<name>A0AAQ4RN67_GASAC</name>
<dbReference type="GeneTree" id="ENSGT00940000169341"/>
<dbReference type="InterPro" id="IPR037856">
    <property type="entry name" value="Sdc1/DPY30"/>
</dbReference>
<dbReference type="CDD" id="cd22966">
    <property type="entry name" value="DD_DYDC-like"/>
    <property type="match status" value="1"/>
</dbReference>
<dbReference type="Proteomes" id="UP000007635">
    <property type="component" value="Chromosome V"/>
</dbReference>
<dbReference type="AlphaFoldDB" id="A0AAQ4RN67"/>
<evidence type="ECO:0000313" key="4">
    <source>
        <dbReference type="Proteomes" id="UP000007635"/>
    </source>
</evidence>
<feature type="compositionally biased region" description="Low complexity" evidence="2">
    <location>
        <begin position="101"/>
        <end position="118"/>
    </location>
</feature>
<feature type="compositionally biased region" description="Acidic residues" evidence="2">
    <location>
        <begin position="201"/>
        <end position="210"/>
    </location>
</feature>
<sequence>MDSEYIKRNLGKCLAEGLADVAEKRPVNPIQYLAHWLYRANSNVEYEQKKKATLALLPQEQAKARQEATHQEKLREEERTISEALLESKTDVEDGQRSTEAADSSAPAESSGPGDSSALADGSGPGDNLALADGSGPGDNSAPADGSGPGDNSAPADGSAPADSTGPGDSSALANGSALAESLATGNSGEGTESSERTQEEADISMDVEQEEKKEEQEADQ</sequence>
<reference evidence="3 4" key="1">
    <citation type="journal article" date="2021" name="G3 (Bethesda)">
        <title>Improved contiguity of the threespine stickleback genome using long-read sequencing.</title>
        <authorList>
            <person name="Nath S."/>
            <person name="Shaw D.E."/>
            <person name="White M.A."/>
        </authorList>
    </citation>
    <scope>NUCLEOTIDE SEQUENCE [LARGE SCALE GENOMIC DNA]</scope>
    <source>
        <strain evidence="3 4">Lake Benthic</strain>
    </source>
</reference>
<keyword evidence="4" id="KW-1185">Reference proteome</keyword>
<feature type="region of interest" description="Disordered" evidence="2">
    <location>
        <begin position="60"/>
        <end position="221"/>
    </location>
</feature>
<feature type="compositionally biased region" description="Basic and acidic residues" evidence="2">
    <location>
        <begin position="211"/>
        <end position="221"/>
    </location>
</feature>
<reference evidence="3" key="3">
    <citation type="submission" date="2025-09" db="UniProtKB">
        <authorList>
            <consortium name="Ensembl"/>
        </authorList>
    </citation>
    <scope>IDENTIFICATION</scope>
</reference>
<dbReference type="GO" id="GO:0048188">
    <property type="term" value="C:Set1C/COMPASS complex"/>
    <property type="evidence" value="ECO:0007669"/>
    <property type="project" value="InterPro"/>
</dbReference>
<comment type="similarity">
    <text evidence="1">Belongs to the dpy-30 family.</text>
</comment>
<evidence type="ECO:0000256" key="1">
    <source>
        <dbReference type="ARBA" id="ARBA00010849"/>
    </source>
</evidence>
<proteinExistence type="inferred from homology"/>
<evidence type="ECO:0000256" key="2">
    <source>
        <dbReference type="SAM" id="MobiDB-lite"/>
    </source>
</evidence>
<dbReference type="InterPro" id="IPR007858">
    <property type="entry name" value="Dpy-30_motif"/>
</dbReference>
<dbReference type="PANTHER" id="PTHR23356:SF16">
    <property type="entry name" value="DPY30 DOMAIN CONTAINING 2"/>
    <property type="match status" value="1"/>
</dbReference>
<organism evidence="3 4">
    <name type="scientific">Gasterosteus aculeatus aculeatus</name>
    <name type="common">three-spined stickleback</name>
    <dbReference type="NCBI Taxonomy" id="481459"/>
    <lineage>
        <taxon>Eukaryota</taxon>
        <taxon>Metazoa</taxon>
        <taxon>Chordata</taxon>
        <taxon>Craniata</taxon>
        <taxon>Vertebrata</taxon>
        <taxon>Euteleostomi</taxon>
        <taxon>Actinopterygii</taxon>
        <taxon>Neopterygii</taxon>
        <taxon>Teleostei</taxon>
        <taxon>Neoteleostei</taxon>
        <taxon>Acanthomorphata</taxon>
        <taxon>Eupercaria</taxon>
        <taxon>Perciformes</taxon>
        <taxon>Cottioidei</taxon>
        <taxon>Gasterosteales</taxon>
        <taxon>Gasterosteidae</taxon>
        <taxon>Gasterosteus</taxon>
    </lineage>
</organism>